<evidence type="ECO:0000313" key="11">
    <source>
        <dbReference type="EMBL" id="AYO87720.1"/>
    </source>
</evidence>
<proteinExistence type="inferred from homology"/>
<evidence type="ECO:0000313" key="10">
    <source>
        <dbReference type="EMBL" id="AQY16658.1"/>
    </source>
</evidence>
<protein>
    <recommendedName>
        <fullName evidence="3">RNA polymerase-associated transcription-specificity factor RAP94</fullName>
    </recommendedName>
    <alternativeName>
        <fullName evidence="8">Protein H4</fullName>
    </alternativeName>
    <alternativeName>
        <fullName evidence="9">RPO-associated protein of 94 kDa</fullName>
    </alternativeName>
</protein>
<gene>
    <name evidence="10" type="primary">MC085L</name>
</gene>
<reference evidence="10" key="1">
    <citation type="journal article" date="2017" name="J. Gen. Virol.">
        <title>Recombination events and variability among full-length genomes of co-circulating molluscum contagiosum virus subtypes 1 and 2.</title>
        <authorList>
            <person name="Lopez-Bueno A."/>
            <person name="Parras-Molto M."/>
            <person name="Lopez-Barrantes O."/>
            <person name="Belda S."/>
            <person name="Alejo A."/>
        </authorList>
    </citation>
    <scope>NUCLEOTIDE SEQUENCE</scope>
    <source>
        <strain evidence="10">Madrid 2016_1</strain>
    </source>
</reference>
<organism evidence="10">
    <name type="scientific">Molluscum contagiosum virus subtype 2</name>
    <name type="common">MOCV</name>
    <name type="synonym">MCVII</name>
    <dbReference type="NCBI Taxonomy" id="10281"/>
    <lineage>
        <taxon>Viruses</taxon>
        <taxon>Varidnaviria</taxon>
        <taxon>Bamfordvirae</taxon>
        <taxon>Nucleocytoviricota</taxon>
        <taxon>Pokkesviricetes</taxon>
        <taxon>Chitovirales</taxon>
        <taxon>Poxviridae</taxon>
        <taxon>Chordopoxvirinae</taxon>
        <taxon>Molluscipoxvirus</taxon>
        <taxon>Molluscipoxvirus molluscum</taxon>
        <taxon>Molluscum contagiosum virus</taxon>
    </lineage>
</organism>
<dbReference type="EMBL" id="MH320556">
    <property type="protein sequence ID" value="AYO89108.1"/>
    <property type="molecule type" value="Genomic_DNA"/>
</dbReference>
<dbReference type="EMBL" id="KY040274">
    <property type="protein sequence ID" value="AQY16658.1"/>
    <property type="molecule type" value="Genomic_DNA"/>
</dbReference>
<comment type="subcellular location">
    <subcellularLocation>
        <location evidence="1">Virion</location>
    </subcellularLocation>
</comment>
<evidence type="ECO:0000256" key="2">
    <source>
        <dbReference type="ARBA" id="ARBA00007680"/>
    </source>
</evidence>
<evidence type="ECO:0000313" key="15">
    <source>
        <dbReference type="EMBL" id="AYO89108.1"/>
    </source>
</evidence>
<dbReference type="Proteomes" id="UP000320664">
    <property type="component" value="Segment"/>
</dbReference>
<reference evidence="11" key="2">
    <citation type="journal article" date="2018" name="Viruses">
        <title>New Insights into the Evolutionary and Genomic Landscape of Molluscum Contagiosum Virus (MCV) based on Nine MCV1 and Six MCV2 Complete Genome Sequences.</title>
        <authorList>
            <person name="Zorec T."/>
            <person name="Kutnjak D."/>
            <person name="Hosnjak L."/>
            <person name="Kusar B."/>
            <person name="Trcko K."/>
            <person name="Kocjan B."/>
            <person name="Li Y."/>
            <person name="Krizmaric M."/>
            <person name="Miljkovic J."/>
            <person name="Ravnikar M."/>
            <person name="Poljak M."/>
        </authorList>
    </citation>
    <scope>NUCLEOTIDE SEQUENCE [LARGE SCALE GENOMIC DNA]</scope>
    <source>
        <strain evidence="11">MCV2_MB98</strain>
        <strain evidence="12">MCV2_MC313</strain>
        <strain evidence="13">MCV2_MC316</strain>
        <strain evidence="14">MCV2_MC332</strain>
        <strain evidence="15">MCV2_MC515</strain>
    </source>
</reference>
<dbReference type="EMBL" id="MH320551">
    <property type="protein sequence ID" value="AYO88230.1"/>
    <property type="molecule type" value="Genomic_DNA"/>
</dbReference>
<evidence type="ECO:0000256" key="4">
    <source>
        <dbReference type="ARBA" id="ARBA00022472"/>
    </source>
</evidence>
<evidence type="ECO:0000256" key="1">
    <source>
        <dbReference type="ARBA" id="ARBA00004328"/>
    </source>
</evidence>
<evidence type="ECO:0000256" key="9">
    <source>
        <dbReference type="ARBA" id="ARBA00033422"/>
    </source>
</evidence>
<dbReference type="EMBL" id="MH320548">
    <property type="protein sequence ID" value="AYO87720.1"/>
    <property type="molecule type" value="Genomic_DNA"/>
</dbReference>
<dbReference type="EMBL" id="MH320550">
    <property type="protein sequence ID" value="AYO88060.1"/>
    <property type="molecule type" value="Genomic_DNA"/>
</dbReference>
<evidence type="ECO:0000256" key="3">
    <source>
        <dbReference type="ARBA" id="ARBA00019543"/>
    </source>
</evidence>
<dbReference type="Proteomes" id="UP000319755">
    <property type="component" value="Genome"/>
</dbReference>
<dbReference type="Pfam" id="PF03294">
    <property type="entry name" value="Pox_Rap94"/>
    <property type="match status" value="1"/>
</dbReference>
<accession>A0A1S7DLT0</accession>
<organismHost>
    <name type="scientific">Homo sapiens</name>
    <name type="common">Human</name>
    <dbReference type="NCBI Taxonomy" id="9606"/>
</organismHost>
<dbReference type="GO" id="GO:0044423">
    <property type="term" value="C:virion component"/>
    <property type="evidence" value="ECO:0007669"/>
    <property type="project" value="UniProtKB-KW"/>
</dbReference>
<keyword evidence="4" id="KW-0806">Transcription termination</keyword>
<keyword evidence="5" id="KW-0946">Virion</keyword>
<dbReference type="Proteomes" id="UP000317891">
    <property type="component" value="Segment"/>
</dbReference>
<evidence type="ECO:0000313" key="12">
    <source>
        <dbReference type="EMBL" id="AYO87890.1"/>
    </source>
</evidence>
<evidence type="ECO:0000313" key="13">
    <source>
        <dbReference type="EMBL" id="AYO88060.1"/>
    </source>
</evidence>
<dbReference type="Proteomes" id="UP000317568">
    <property type="component" value="Genome"/>
</dbReference>
<evidence type="ECO:0000256" key="5">
    <source>
        <dbReference type="ARBA" id="ARBA00022844"/>
    </source>
</evidence>
<reference evidence="11" key="3">
    <citation type="submission" date="2018-05" db="EMBL/GenBank/DDBJ databases">
        <authorList>
            <person name="Zorec T.M."/>
            <person name="Hosnjak L."/>
            <person name="Kutnjak D."/>
            <person name="Kusar B."/>
            <person name="Trcko K."/>
            <person name="Kocjan B.J."/>
            <person name="Li Y."/>
            <person name="Krizmaric M."/>
            <person name="Miljkovic J."/>
            <person name="Ravnikar M."/>
            <person name="Poljak M."/>
        </authorList>
    </citation>
    <scope>NUCLEOTIDE SEQUENCE</scope>
    <source>
        <strain evidence="11">MCV2_MB98</strain>
        <strain evidence="12">MCV2_MC313</strain>
        <strain evidence="13">MCV2_MC316</strain>
        <strain evidence="14">MCV2_MC332</strain>
        <strain evidence="15">MCV2_MC515</strain>
    </source>
</reference>
<evidence type="ECO:0000256" key="8">
    <source>
        <dbReference type="ARBA" id="ARBA00032150"/>
    </source>
</evidence>
<keyword evidence="6" id="KW-0805">Transcription regulation</keyword>
<evidence type="ECO:0000256" key="7">
    <source>
        <dbReference type="ARBA" id="ARBA00023163"/>
    </source>
</evidence>
<dbReference type="GO" id="GO:0003700">
    <property type="term" value="F:DNA-binding transcription factor activity"/>
    <property type="evidence" value="ECO:0007669"/>
    <property type="project" value="InterPro"/>
</dbReference>
<evidence type="ECO:0000256" key="6">
    <source>
        <dbReference type="ARBA" id="ARBA00023015"/>
    </source>
</evidence>
<evidence type="ECO:0000313" key="14">
    <source>
        <dbReference type="EMBL" id="AYO88230.1"/>
    </source>
</evidence>
<dbReference type="InterPro" id="IPR004974">
    <property type="entry name" value="Pox_Rap94"/>
</dbReference>
<dbReference type="Proteomes" id="UP000320816">
    <property type="component" value="Segment"/>
</dbReference>
<dbReference type="Proteomes" id="UP000315637">
    <property type="component" value="Segment"/>
</dbReference>
<name>A0A1S7DLT0_MCV2</name>
<dbReference type="EMBL" id="MH320549">
    <property type="protein sequence ID" value="AYO87890.1"/>
    <property type="molecule type" value="Genomic_DNA"/>
</dbReference>
<dbReference type="GO" id="GO:0006353">
    <property type="term" value="P:DNA-templated transcription termination"/>
    <property type="evidence" value="ECO:0007669"/>
    <property type="project" value="UniProtKB-KW"/>
</dbReference>
<sequence length="791" mass="91929">MNTKESVLLEIIPKIRAYLREGAGEKSYSDFISRNKSIFVCNLYNVNALTDDDVRLLYLTIEQNMDADDQALVSIFSYIGYKFERSVQEDAGESSGACAQITDDMTYNLYDLFFSTLDMYVRQRRVSVLVNDDAHNDVAIPRHTSDLRSSFDAAREPEVREIPFNMRDLLPYVAKNLDQLRFSKKYLEFAYLCRNIGIPISKRKFNVRYVYLLRVDDLQIPVVIKDYLDVKFVYLRETGKVYRNRFSDERNDSLLEWGRLLIPRLQNRALYSYLFLSSYHLCDLFLELRELGSASFRAAPARSRVPVAEPRAWRAAVSVEVQPCEHQVRLAEALRVDLDYYSKVNRFATEFLEYEDGLAYCVLCGMNVPVFNVGAADVTKSSVLVSTYSKSIFLSEPYNYFVHSQRFIFNIIMSFDTIMKAQTWAMKYNINRLILNFLISINNRRQEYEKRFAAEIKRGIFFLRLAANLFDIHVSSMELFYSAKILNLNFLVVLVIVLNSSADFIMSYMAGKKRALSEDTLDQAIAVIIYDFLLKTRICEKNALDTIVFFARVYMSIMPEELVAHHARIRAELRRLISIQRSRRKPDYDVDNRAPVPALRPRFFPLRATCTQFFPAPPPRAQGTGLVTPAEPVPATPEHVRRFEAMTGADTRVLIRVNDTNATNPVFFTTHLKIEVEKKKLIIPLKKLFVSNTLKYYSSTAFYVFKFGDPFPFDSELIDAEHVQYKVNGYNLLRHALLPRSELFVYFGSSLHRHELELAFYMFLCNYVDVQQWMDENTSLIRDLYLINFNN</sequence>
<comment type="similarity">
    <text evidence="2">Belongs to the poxviridae protein RAP94 family.</text>
</comment>
<keyword evidence="7" id="KW-0804">Transcription</keyword>